<accession>A0A918A013</accession>
<keyword evidence="1" id="KW-1133">Transmembrane helix</keyword>
<dbReference type="Proteomes" id="UP000660745">
    <property type="component" value="Unassembled WGS sequence"/>
</dbReference>
<protein>
    <submittedName>
        <fullName evidence="2">Uncharacterized protein</fullName>
    </submittedName>
</protein>
<gene>
    <name evidence="2" type="ORF">GCM10012278_08190</name>
</gene>
<evidence type="ECO:0000313" key="2">
    <source>
        <dbReference type="EMBL" id="GGP02141.1"/>
    </source>
</evidence>
<name>A0A918A013_9ACTN</name>
<reference evidence="2" key="1">
    <citation type="journal article" date="2014" name="Int. J. Syst. Evol. Microbiol.">
        <title>Complete genome sequence of Corynebacterium casei LMG S-19264T (=DSM 44701T), isolated from a smear-ripened cheese.</title>
        <authorList>
            <consortium name="US DOE Joint Genome Institute (JGI-PGF)"/>
            <person name="Walter F."/>
            <person name="Albersmeier A."/>
            <person name="Kalinowski J."/>
            <person name="Ruckert C."/>
        </authorList>
    </citation>
    <scope>NUCLEOTIDE SEQUENCE</scope>
    <source>
        <strain evidence="2">CGMCC 4.7430</strain>
    </source>
</reference>
<evidence type="ECO:0000256" key="1">
    <source>
        <dbReference type="SAM" id="Phobius"/>
    </source>
</evidence>
<feature type="transmembrane region" description="Helical" evidence="1">
    <location>
        <begin position="71"/>
        <end position="98"/>
    </location>
</feature>
<proteinExistence type="predicted"/>
<keyword evidence="1" id="KW-0812">Transmembrane</keyword>
<organism evidence="2 3">
    <name type="scientific">Nonomuraea glycinis</name>
    <dbReference type="NCBI Taxonomy" id="2047744"/>
    <lineage>
        <taxon>Bacteria</taxon>
        <taxon>Bacillati</taxon>
        <taxon>Actinomycetota</taxon>
        <taxon>Actinomycetes</taxon>
        <taxon>Streptosporangiales</taxon>
        <taxon>Streptosporangiaceae</taxon>
        <taxon>Nonomuraea</taxon>
    </lineage>
</organism>
<reference evidence="2" key="2">
    <citation type="submission" date="2020-09" db="EMBL/GenBank/DDBJ databases">
        <authorList>
            <person name="Sun Q."/>
            <person name="Zhou Y."/>
        </authorList>
    </citation>
    <scope>NUCLEOTIDE SEQUENCE</scope>
    <source>
        <strain evidence="2">CGMCC 4.7430</strain>
    </source>
</reference>
<dbReference type="EMBL" id="BMNK01000001">
    <property type="protein sequence ID" value="GGP02141.1"/>
    <property type="molecule type" value="Genomic_DNA"/>
</dbReference>
<sequence>MEHVERLRQYGVPFRSYLDAGRHLVRLALPGVLVHVPLAALSLLALTVAAGGSAAVVNQRFQLIGTSDAPILIWTVVLAAVALAGEIVVFPATVIIAAGHLVDRHVAPIEALRATVRRLRPCSSCSWWARWRSGRPRPRGPAC</sequence>
<comment type="caution">
    <text evidence="2">The sequence shown here is derived from an EMBL/GenBank/DDBJ whole genome shotgun (WGS) entry which is preliminary data.</text>
</comment>
<keyword evidence="1" id="KW-0472">Membrane</keyword>
<feature type="transmembrane region" description="Helical" evidence="1">
    <location>
        <begin position="24"/>
        <end position="51"/>
    </location>
</feature>
<dbReference type="AlphaFoldDB" id="A0A918A013"/>
<evidence type="ECO:0000313" key="3">
    <source>
        <dbReference type="Proteomes" id="UP000660745"/>
    </source>
</evidence>
<keyword evidence="3" id="KW-1185">Reference proteome</keyword>